<evidence type="ECO:0000313" key="3">
    <source>
        <dbReference type="Proteomes" id="UP000054007"/>
    </source>
</evidence>
<name>A0A0D7B2F5_9AGAR</name>
<feature type="compositionally biased region" description="Basic and acidic residues" evidence="1">
    <location>
        <begin position="148"/>
        <end position="170"/>
    </location>
</feature>
<gene>
    <name evidence="2" type="ORF">CYLTODRAFT_457881</name>
</gene>
<sequence>MAHYRVIQSEAKIIEDFVIWHARIRRRAARVIFRKRADNIMFRLYREPLPGSRYLRLLILRKAWMRDWLMYHEAVRVPGTWTVMNDEDWKAMREEMLKKFTFICKVDVRDYDVSPEDDYPKDDVEDKDESEDESEDTEDEEQEQELDVPEKTILKVRRREPSSRSQECRYDPYYYQ</sequence>
<reference evidence="2 3" key="1">
    <citation type="journal article" date="2015" name="Fungal Genet. Biol.">
        <title>Evolution of novel wood decay mechanisms in Agaricales revealed by the genome sequences of Fistulina hepatica and Cylindrobasidium torrendii.</title>
        <authorList>
            <person name="Floudas D."/>
            <person name="Held B.W."/>
            <person name="Riley R."/>
            <person name="Nagy L.G."/>
            <person name="Koehler G."/>
            <person name="Ransdell A.S."/>
            <person name="Younus H."/>
            <person name="Chow J."/>
            <person name="Chiniquy J."/>
            <person name="Lipzen A."/>
            <person name="Tritt A."/>
            <person name="Sun H."/>
            <person name="Haridas S."/>
            <person name="LaButti K."/>
            <person name="Ohm R.A."/>
            <person name="Kues U."/>
            <person name="Blanchette R.A."/>
            <person name="Grigoriev I.V."/>
            <person name="Minto R.E."/>
            <person name="Hibbett D.S."/>
        </authorList>
    </citation>
    <scope>NUCLEOTIDE SEQUENCE [LARGE SCALE GENOMIC DNA]</scope>
    <source>
        <strain evidence="2 3">FP15055 ss-10</strain>
    </source>
</reference>
<evidence type="ECO:0000256" key="1">
    <source>
        <dbReference type="SAM" id="MobiDB-lite"/>
    </source>
</evidence>
<feature type="compositionally biased region" description="Acidic residues" evidence="1">
    <location>
        <begin position="114"/>
        <end position="147"/>
    </location>
</feature>
<dbReference type="Proteomes" id="UP000054007">
    <property type="component" value="Unassembled WGS sequence"/>
</dbReference>
<keyword evidence="3" id="KW-1185">Reference proteome</keyword>
<organism evidence="2 3">
    <name type="scientific">Cylindrobasidium torrendii FP15055 ss-10</name>
    <dbReference type="NCBI Taxonomy" id="1314674"/>
    <lineage>
        <taxon>Eukaryota</taxon>
        <taxon>Fungi</taxon>
        <taxon>Dikarya</taxon>
        <taxon>Basidiomycota</taxon>
        <taxon>Agaricomycotina</taxon>
        <taxon>Agaricomycetes</taxon>
        <taxon>Agaricomycetidae</taxon>
        <taxon>Agaricales</taxon>
        <taxon>Marasmiineae</taxon>
        <taxon>Physalacriaceae</taxon>
        <taxon>Cylindrobasidium</taxon>
    </lineage>
</organism>
<feature type="region of interest" description="Disordered" evidence="1">
    <location>
        <begin position="114"/>
        <end position="176"/>
    </location>
</feature>
<proteinExistence type="predicted"/>
<protein>
    <submittedName>
        <fullName evidence="2">Uncharacterized protein</fullName>
    </submittedName>
</protein>
<dbReference type="EMBL" id="KN880679">
    <property type="protein sequence ID" value="KIY63691.1"/>
    <property type="molecule type" value="Genomic_DNA"/>
</dbReference>
<dbReference type="AlphaFoldDB" id="A0A0D7B2F5"/>
<accession>A0A0D7B2F5</accession>
<evidence type="ECO:0000313" key="2">
    <source>
        <dbReference type="EMBL" id="KIY63691.1"/>
    </source>
</evidence>